<name>A0AAW2XU29_9LAMI</name>
<dbReference type="AlphaFoldDB" id="A0AAW2XU29"/>
<gene>
    <name evidence="1" type="ORF">Slati_1095900</name>
</gene>
<reference evidence="1" key="1">
    <citation type="submission" date="2020-06" db="EMBL/GenBank/DDBJ databases">
        <authorList>
            <person name="Li T."/>
            <person name="Hu X."/>
            <person name="Zhang T."/>
            <person name="Song X."/>
            <person name="Zhang H."/>
            <person name="Dai N."/>
            <person name="Sheng W."/>
            <person name="Hou X."/>
            <person name="Wei L."/>
        </authorList>
    </citation>
    <scope>NUCLEOTIDE SEQUENCE</scope>
    <source>
        <strain evidence="1">KEN1</strain>
        <tissue evidence="1">Leaf</tissue>
    </source>
</reference>
<comment type="caution">
    <text evidence="1">The sequence shown here is derived from an EMBL/GenBank/DDBJ whole genome shotgun (WGS) entry which is preliminary data.</text>
</comment>
<protein>
    <submittedName>
        <fullName evidence="1">Uncharacterized protein</fullName>
    </submittedName>
</protein>
<organism evidence="1">
    <name type="scientific">Sesamum latifolium</name>
    <dbReference type="NCBI Taxonomy" id="2727402"/>
    <lineage>
        <taxon>Eukaryota</taxon>
        <taxon>Viridiplantae</taxon>
        <taxon>Streptophyta</taxon>
        <taxon>Embryophyta</taxon>
        <taxon>Tracheophyta</taxon>
        <taxon>Spermatophyta</taxon>
        <taxon>Magnoliopsida</taxon>
        <taxon>eudicotyledons</taxon>
        <taxon>Gunneridae</taxon>
        <taxon>Pentapetalae</taxon>
        <taxon>asterids</taxon>
        <taxon>lamiids</taxon>
        <taxon>Lamiales</taxon>
        <taxon>Pedaliaceae</taxon>
        <taxon>Sesamum</taxon>
    </lineage>
</organism>
<accession>A0AAW2XU29</accession>
<sequence>MFDKLLRGHAWGSPGWRSAATLPPKLPGGSSFQRFQWEMPSLYGLGCSSKRVKGNSSGHPYLGVPL</sequence>
<reference evidence="1" key="2">
    <citation type="journal article" date="2024" name="Plant">
        <title>Genomic evolution and insights into agronomic trait innovations of Sesamum species.</title>
        <authorList>
            <person name="Miao H."/>
            <person name="Wang L."/>
            <person name="Qu L."/>
            <person name="Liu H."/>
            <person name="Sun Y."/>
            <person name="Le M."/>
            <person name="Wang Q."/>
            <person name="Wei S."/>
            <person name="Zheng Y."/>
            <person name="Lin W."/>
            <person name="Duan Y."/>
            <person name="Cao H."/>
            <person name="Xiong S."/>
            <person name="Wang X."/>
            <person name="Wei L."/>
            <person name="Li C."/>
            <person name="Ma Q."/>
            <person name="Ju M."/>
            <person name="Zhao R."/>
            <person name="Li G."/>
            <person name="Mu C."/>
            <person name="Tian Q."/>
            <person name="Mei H."/>
            <person name="Zhang T."/>
            <person name="Gao T."/>
            <person name="Zhang H."/>
        </authorList>
    </citation>
    <scope>NUCLEOTIDE SEQUENCE</scope>
    <source>
        <strain evidence="1">KEN1</strain>
    </source>
</reference>
<dbReference type="EMBL" id="JACGWN010000003">
    <property type="protein sequence ID" value="KAL0457567.1"/>
    <property type="molecule type" value="Genomic_DNA"/>
</dbReference>
<proteinExistence type="predicted"/>
<evidence type="ECO:0000313" key="1">
    <source>
        <dbReference type="EMBL" id="KAL0457567.1"/>
    </source>
</evidence>